<name>A0ABQ2Z9V4_9ACTN</name>
<dbReference type="InterPro" id="IPR011990">
    <property type="entry name" value="TPR-like_helical_dom_sf"/>
</dbReference>
<evidence type="ECO:0000256" key="1">
    <source>
        <dbReference type="ARBA" id="ARBA00022737"/>
    </source>
</evidence>
<reference evidence="6" key="1">
    <citation type="journal article" date="2019" name="Int. J. Syst. Evol. Microbiol.">
        <title>The Global Catalogue of Microorganisms (GCM) 10K type strain sequencing project: providing services to taxonomists for standard genome sequencing and annotation.</title>
        <authorList>
            <consortium name="The Broad Institute Genomics Platform"/>
            <consortium name="The Broad Institute Genome Sequencing Center for Infectious Disease"/>
            <person name="Wu L."/>
            <person name="Ma J."/>
        </authorList>
    </citation>
    <scope>NUCLEOTIDE SEQUENCE [LARGE SCALE GENOMIC DNA]</scope>
    <source>
        <strain evidence="6">JCM 4957</strain>
    </source>
</reference>
<dbReference type="RefSeq" id="WP_229864096.1">
    <property type="nucleotide sequence ID" value="NZ_BMWE01000003.1"/>
</dbReference>
<dbReference type="SMART" id="SM00028">
    <property type="entry name" value="TPR"/>
    <property type="match status" value="5"/>
</dbReference>
<dbReference type="SUPFAM" id="SSF48452">
    <property type="entry name" value="TPR-like"/>
    <property type="match status" value="2"/>
</dbReference>
<dbReference type="PROSITE" id="PS50005">
    <property type="entry name" value="TPR"/>
    <property type="match status" value="1"/>
</dbReference>
<feature type="repeat" description="TPR" evidence="3">
    <location>
        <begin position="454"/>
        <end position="487"/>
    </location>
</feature>
<protein>
    <recommendedName>
        <fullName evidence="7">Tetratricopeptide repeat protein</fullName>
    </recommendedName>
</protein>
<feature type="compositionally biased region" description="Basic and acidic residues" evidence="4">
    <location>
        <begin position="9"/>
        <end position="35"/>
    </location>
</feature>
<evidence type="ECO:0008006" key="7">
    <source>
        <dbReference type="Google" id="ProtNLM"/>
    </source>
</evidence>
<evidence type="ECO:0000256" key="2">
    <source>
        <dbReference type="ARBA" id="ARBA00022803"/>
    </source>
</evidence>
<comment type="caution">
    <text evidence="5">The sequence shown here is derived from an EMBL/GenBank/DDBJ whole genome shotgun (WGS) entry which is preliminary data.</text>
</comment>
<feature type="compositionally biased region" description="Basic and acidic residues" evidence="4">
    <location>
        <begin position="116"/>
        <end position="125"/>
    </location>
</feature>
<dbReference type="InterPro" id="IPR019734">
    <property type="entry name" value="TPR_rpt"/>
</dbReference>
<organism evidence="5 6">
    <name type="scientific">Streptomyces djakartensis</name>
    <dbReference type="NCBI Taxonomy" id="68193"/>
    <lineage>
        <taxon>Bacteria</taxon>
        <taxon>Bacillati</taxon>
        <taxon>Actinomycetota</taxon>
        <taxon>Actinomycetes</taxon>
        <taxon>Kitasatosporales</taxon>
        <taxon>Streptomycetaceae</taxon>
        <taxon>Streptomyces</taxon>
    </lineage>
</organism>
<dbReference type="Proteomes" id="UP000653308">
    <property type="component" value="Unassembled WGS sequence"/>
</dbReference>
<dbReference type="InterPro" id="IPR050498">
    <property type="entry name" value="Ycf3"/>
</dbReference>
<proteinExistence type="predicted"/>
<evidence type="ECO:0000313" key="6">
    <source>
        <dbReference type="Proteomes" id="UP000653308"/>
    </source>
</evidence>
<dbReference type="Gene3D" id="1.25.40.10">
    <property type="entry name" value="Tetratricopeptide repeat domain"/>
    <property type="match status" value="2"/>
</dbReference>
<evidence type="ECO:0000256" key="3">
    <source>
        <dbReference type="PROSITE-ProRule" id="PRU00339"/>
    </source>
</evidence>
<keyword evidence="1" id="KW-0677">Repeat</keyword>
<keyword evidence="2 3" id="KW-0802">TPR repeat</keyword>
<accession>A0ABQ2Z9V4</accession>
<evidence type="ECO:0000313" key="5">
    <source>
        <dbReference type="EMBL" id="GGY09455.1"/>
    </source>
</evidence>
<dbReference type="EMBL" id="BMWE01000003">
    <property type="protein sequence ID" value="GGY09455.1"/>
    <property type="molecule type" value="Genomic_DNA"/>
</dbReference>
<dbReference type="PANTHER" id="PTHR44858">
    <property type="entry name" value="TETRATRICOPEPTIDE REPEAT PROTEIN 6"/>
    <property type="match status" value="1"/>
</dbReference>
<dbReference type="PANTHER" id="PTHR44858:SF1">
    <property type="entry name" value="UDP-N-ACETYLGLUCOSAMINE--PEPTIDE N-ACETYLGLUCOSAMINYLTRANSFERASE SPINDLY-RELATED"/>
    <property type="match status" value="1"/>
</dbReference>
<gene>
    <name evidence="5" type="ORF">GCM10010384_12590</name>
</gene>
<keyword evidence="6" id="KW-1185">Reference proteome</keyword>
<sequence>MPPRTTDSAPRRRGDDRRRPDQETETERSAGRERGGPTSGTGAEAGRDGGRGAVGARTERGPRSSRQPEAGRDVGPVDDEQAAGPATASADERGTGPKPTPANEPGATPDSSTDATRADEPDPARDTTPAEEADTTPDTTPTDERAPGPGAAPGGTRDSRPGGVPGAGVASGEALVAWRPRPDAAPPAVTGDRTGAGLGAEGEPRTDGSPGPRAGHGSGAGPRVVAVRRAAAGGRRWRAAHLGGCAALLAMALTGGALAFGGAGDGRAGAGVDAVAAAGALSPGVLAGGDLDAGIASLQKHLRAQPRDFGSWATLGVAYVEQARTNGDPSRYPQAERALKRSLELRPGNDPALAGRAALAAARHDFPGALAYADRALKQNPYNERALCSRIDALVELGRYDEAAEAAGTADDRRPGIPVFTRYAYVHELRGDVRTARDVLERALGSASSPADVAYVATALGQLAWNQGEYRTALDHYARALAADEEYLPALEGRARAQAASGDRAAAVKGLEQVVARFPLPGPLVALGELYEDRGADGDRAKASDQYALVDAWTALARAGGVNADLDTAMAVADHGDKKEALRAARAEWDRRRSVHTADALAWALHVNGRDEEALPYARRATATGYRNAVFLYHRGVIERATGDERGARKHLKAALDLNPGFSPLGAREARTALKDLETNR</sequence>
<feature type="region of interest" description="Disordered" evidence="4">
    <location>
        <begin position="1"/>
        <end position="222"/>
    </location>
</feature>
<evidence type="ECO:0000256" key="4">
    <source>
        <dbReference type="SAM" id="MobiDB-lite"/>
    </source>
</evidence>
<dbReference type="Pfam" id="PF13432">
    <property type="entry name" value="TPR_16"/>
    <property type="match status" value="3"/>
</dbReference>